<feature type="transmembrane region" description="Helical" evidence="6">
    <location>
        <begin position="34"/>
        <end position="52"/>
    </location>
</feature>
<organism evidence="7 8">
    <name type="scientific">Rhamnusium bicolor</name>
    <dbReference type="NCBI Taxonomy" id="1586634"/>
    <lineage>
        <taxon>Eukaryota</taxon>
        <taxon>Metazoa</taxon>
        <taxon>Ecdysozoa</taxon>
        <taxon>Arthropoda</taxon>
        <taxon>Hexapoda</taxon>
        <taxon>Insecta</taxon>
        <taxon>Pterygota</taxon>
        <taxon>Neoptera</taxon>
        <taxon>Endopterygota</taxon>
        <taxon>Coleoptera</taxon>
        <taxon>Polyphaga</taxon>
        <taxon>Cucujiformia</taxon>
        <taxon>Chrysomeloidea</taxon>
        <taxon>Cerambycidae</taxon>
        <taxon>Lepturinae</taxon>
        <taxon>Rhagiini</taxon>
        <taxon>Rhamnusium</taxon>
    </lineage>
</organism>
<protein>
    <recommendedName>
        <fullName evidence="9">Mpv17-like protein 2</fullName>
    </recommendedName>
</protein>
<keyword evidence="8" id="KW-1185">Reference proteome</keyword>
<evidence type="ECO:0000313" key="7">
    <source>
        <dbReference type="EMBL" id="KAJ8929039.1"/>
    </source>
</evidence>
<evidence type="ECO:0008006" key="9">
    <source>
        <dbReference type="Google" id="ProtNLM"/>
    </source>
</evidence>
<evidence type="ECO:0000256" key="5">
    <source>
        <dbReference type="ARBA" id="ARBA00023136"/>
    </source>
</evidence>
<evidence type="ECO:0000256" key="1">
    <source>
        <dbReference type="ARBA" id="ARBA00004141"/>
    </source>
</evidence>
<dbReference type="PANTHER" id="PTHR11266">
    <property type="entry name" value="PEROXISOMAL MEMBRANE PROTEIN 2, PXMP2 MPV17"/>
    <property type="match status" value="1"/>
</dbReference>
<dbReference type="PANTHER" id="PTHR11266:SF81">
    <property type="entry name" value="GH12661P-RELATED"/>
    <property type="match status" value="1"/>
</dbReference>
<evidence type="ECO:0000313" key="8">
    <source>
        <dbReference type="Proteomes" id="UP001162156"/>
    </source>
</evidence>
<evidence type="ECO:0000256" key="3">
    <source>
        <dbReference type="ARBA" id="ARBA00022692"/>
    </source>
</evidence>
<dbReference type="EMBL" id="JANEYF010005149">
    <property type="protein sequence ID" value="KAJ8929039.1"/>
    <property type="molecule type" value="Genomic_DNA"/>
</dbReference>
<reference evidence="7" key="1">
    <citation type="journal article" date="2023" name="Insect Mol. Biol.">
        <title>Genome sequencing provides insights into the evolution of gene families encoding plant cell wall-degrading enzymes in longhorned beetles.</title>
        <authorList>
            <person name="Shin N.R."/>
            <person name="Okamura Y."/>
            <person name="Kirsch R."/>
            <person name="Pauchet Y."/>
        </authorList>
    </citation>
    <scope>NUCLEOTIDE SEQUENCE</scope>
    <source>
        <strain evidence="7">RBIC_L_NR</strain>
    </source>
</reference>
<keyword evidence="4 6" id="KW-1133">Transmembrane helix</keyword>
<dbReference type="InterPro" id="IPR007248">
    <property type="entry name" value="Mpv17_PMP22"/>
</dbReference>
<dbReference type="GO" id="GO:0005739">
    <property type="term" value="C:mitochondrion"/>
    <property type="evidence" value="ECO:0007669"/>
    <property type="project" value="TreeGrafter"/>
</dbReference>
<evidence type="ECO:0000256" key="6">
    <source>
        <dbReference type="RuleBase" id="RU363053"/>
    </source>
</evidence>
<evidence type="ECO:0000256" key="2">
    <source>
        <dbReference type="ARBA" id="ARBA00006824"/>
    </source>
</evidence>
<dbReference type="Proteomes" id="UP001162156">
    <property type="component" value="Unassembled WGS sequence"/>
</dbReference>
<name>A0AAV8WR92_9CUCU</name>
<sequence>MFRNCISTIVRYVSTSKSTKSPIRSGVTLAFGKYLLLTNTVSSGVLMFIGDISQQEIEYRQKKLPERYDYGRLTRMVIVGLGLGPLHHYFYVWLARVMPARNMSTIIKKDYDRPIRDVSFMYRSFLL</sequence>
<dbReference type="GO" id="GO:0061668">
    <property type="term" value="P:mitochondrial ribosome assembly"/>
    <property type="evidence" value="ECO:0007669"/>
    <property type="project" value="TreeGrafter"/>
</dbReference>
<keyword evidence="5 6" id="KW-0472">Membrane</keyword>
<dbReference type="AlphaFoldDB" id="A0AAV8WR92"/>
<comment type="caution">
    <text evidence="7">The sequence shown here is derived from an EMBL/GenBank/DDBJ whole genome shotgun (WGS) entry which is preliminary data.</text>
</comment>
<proteinExistence type="inferred from homology"/>
<comment type="subcellular location">
    <subcellularLocation>
        <location evidence="1">Membrane</location>
        <topology evidence="1">Multi-pass membrane protein</topology>
    </subcellularLocation>
</comment>
<feature type="transmembrane region" description="Helical" evidence="6">
    <location>
        <begin position="73"/>
        <end position="94"/>
    </location>
</feature>
<gene>
    <name evidence="7" type="ORF">NQ314_018308</name>
</gene>
<comment type="similarity">
    <text evidence="2 6">Belongs to the peroxisomal membrane protein PXMP2/4 family.</text>
</comment>
<accession>A0AAV8WR92</accession>
<evidence type="ECO:0000256" key="4">
    <source>
        <dbReference type="ARBA" id="ARBA00022989"/>
    </source>
</evidence>
<dbReference type="GO" id="GO:0016020">
    <property type="term" value="C:membrane"/>
    <property type="evidence" value="ECO:0007669"/>
    <property type="project" value="UniProtKB-SubCell"/>
</dbReference>
<keyword evidence="3 6" id="KW-0812">Transmembrane</keyword>